<feature type="transmembrane region" description="Helical" evidence="2">
    <location>
        <begin position="232"/>
        <end position="250"/>
    </location>
</feature>
<feature type="transmembrane region" description="Helical" evidence="2">
    <location>
        <begin position="257"/>
        <end position="275"/>
    </location>
</feature>
<keyword evidence="2" id="KW-0472">Membrane</keyword>
<dbReference type="PANTHER" id="PTHR36435">
    <property type="entry name" value="SLR1288 PROTEIN"/>
    <property type="match status" value="1"/>
</dbReference>
<feature type="transmembrane region" description="Helical" evidence="2">
    <location>
        <begin position="287"/>
        <end position="305"/>
    </location>
</feature>
<evidence type="ECO:0000256" key="2">
    <source>
        <dbReference type="SAM" id="Phobius"/>
    </source>
</evidence>
<feature type="region of interest" description="Disordered" evidence="1">
    <location>
        <begin position="324"/>
        <end position="347"/>
    </location>
</feature>
<dbReference type="GO" id="GO:0004175">
    <property type="term" value="F:endopeptidase activity"/>
    <property type="evidence" value="ECO:0007669"/>
    <property type="project" value="UniProtKB-ARBA"/>
</dbReference>
<evidence type="ECO:0000256" key="1">
    <source>
        <dbReference type="SAM" id="MobiDB-lite"/>
    </source>
</evidence>
<feature type="transmembrane region" description="Helical" evidence="2">
    <location>
        <begin position="92"/>
        <end position="114"/>
    </location>
</feature>
<accession>A0A2N4SYI4</accession>
<dbReference type="EMBL" id="LOMZ01000001">
    <property type="protein sequence ID" value="PLC11035.1"/>
    <property type="molecule type" value="Genomic_DNA"/>
</dbReference>
<gene>
    <name evidence="4" type="ORF">AUQ48_00660</name>
</gene>
<dbReference type="InterPro" id="IPR003675">
    <property type="entry name" value="Rce1/LyrA-like_dom"/>
</dbReference>
<dbReference type="RefSeq" id="WP_101850801.1">
    <property type="nucleotide sequence ID" value="NZ_LOMZ01000001.1"/>
</dbReference>
<keyword evidence="2" id="KW-0812">Transmembrane</keyword>
<keyword evidence="2" id="KW-1133">Transmembrane helix</keyword>
<feature type="transmembrane region" description="Helical" evidence="2">
    <location>
        <begin position="176"/>
        <end position="197"/>
    </location>
</feature>
<dbReference type="GO" id="GO:0080120">
    <property type="term" value="P:CAAX-box protein maturation"/>
    <property type="evidence" value="ECO:0007669"/>
    <property type="project" value="UniProtKB-ARBA"/>
</dbReference>
<proteinExistence type="predicted"/>
<name>A0A2N4SYI4_9MICC</name>
<evidence type="ECO:0000259" key="3">
    <source>
        <dbReference type="Pfam" id="PF02517"/>
    </source>
</evidence>
<feature type="transmembrane region" description="Helical" evidence="2">
    <location>
        <begin position="45"/>
        <end position="69"/>
    </location>
</feature>
<sequence length="364" mass="38595">MTTRTVPWAPAGDDARPGPPARRLPYHRLGHADPAHRWWKPLVELLVFGAVYVLLSAVLGIVWTLWLIATRGEGALDALLGDLASLDIMDPALLFMTLLSVVLMIPAIVVARLVAGPRPLGLLLSVTGRLRWGFLVRTTLLALAVYAVGHGLLLVLELVTTGSLQPAAPPEPPAQLWLIVPMIVLLVPLQCAAEELVFRGYLLQTVGRWVRSPALAVLLPVPLFTFAHLYDVWGLLAVAAMAVVAGWLSWRTGGLEAAIGLHVVNNVLAFSLAAAGWADPMPEESTWVSLASALPLYLVFAWLVVRDARRRGIEVTRTVPAVPSPAPLPPAGGGPGGPGGWVCPGPPACPGHWAAPAPAPGPRP</sequence>
<protein>
    <recommendedName>
        <fullName evidence="3">CAAX prenyl protease 2/Lysostaphin resistance protein A-like domain-containing protein</fullName>
    </recommendedName>
</protein>
<evidence type="ECO:0000313" key="4">
    <source>
        <dbReference type="EMBL" id="PLC11035.1"/>
    </source>
</evidence>
<feature type="region of interest" description="Disordered" evidence="1">
    <location>
        <begin position="1"/>
        <end position="20"/>
    </location>
</feature>
<dbReference type="Pfam" id="PF02517">
    <property type="entry name" value="Rce1-like"/>
    <property type="match status" value="1"/>
</dbReference>
<organism evidence="4 5">
    <name type="scientific">Kocuria flava</name>
    <dbReference type="NCBI Taxonomy" id="446860"/>
    <lineage>
        <taxon>Bacteria</taxon>
        <taxon>Bacillati</taxon>
        <taxon>Actinomycetota</taxon>
        <taxon>Actinomycetes</taxon>
        <taxon>Micrococcales</taxon>
        <taxon>Micrococcaceae</taxon>
        <taxon>Kocuria</taxon>
    </lineage>
</organism>
<dbReference type="Proteomes" id="UP000234632">
    <property type="component" value="Unassembled WGS sequence"/>
</dbReference>
<feature type="domain" description="CAAX prenyl protease 2/Lysostaphin resistance protein A-like" evidence="3">
    <location>
        <begin position="178"/>
        <end position="268"/>
    </location>
</feature>
<dbReference type="AlphaFoldDB" id="A0A2N4SYI4"/>
<feature type="compositionally biased region" description="Gly residues" evidence="1">
    <location>
        <begin position="333"/>
        <end position="342"/>
    </location>
</feature>
<evidence type="ECO:0000313" key="5">
    <source>
        <dbReference type="Proteomes" id="UP000234632"/>
    </source>
</evidence>
<feature type="transmembrane region" description="Helical" evidence="2">
    <location>
        <begin position="134"/>
        <end position="156"/>
    </location>
</feature>
<dbReference type="PANTHER" id="PTHR36435:SF1">
    <property type="entry name" value="CAAX AMINO TERMINAL PROTEASE FAMILY PROTEIN"/>
    <property type="match status" value="1"/>
</dbReference>
<dbReference type="InterPro" id="IPR052710">
    <property type="entry name" value="CAAX_protease"/>
</dbReference>
<comment type="caution">
    <text evidence="4">The sequence shown here is derived from an EMBL/GenBank/DDBJ whole genome shotgun (WGS) entry which is preliminary data.</text>
</comment>
<feature type="transmembrane region" description="Helical" evidence="2">
    <location>
        <begin position="209"/>
        <end position="226"/>
    </location>
</feature>
<reference evidence="4 5" key="1">
    <citation type="submission" date="2015-12" db="EMBL/GenBank/DDBJ databases">
        <authorList>
            <person name="Shamseldin A."/>
            <person name="Moawad H."/>
            <person name="Abd El-Rahim W.M."/>
            <person name="Sadowsky M.J."/>
        </authorList>
    </citation>
    <scope>NUCLEOTIDE SEQUENCE [LARGE SCALE GENOMIC DNA]</scope>
    <source>
        <strain evidence="4 5">S43</strain>
    </source>
</reference>